<dbReference type="PANTHER" id="PTHR46990:SF1">
    <property type="entry name" value="GLUTAREDOXIN DOMAIN-CONTAINING CYSTEINE-RICH PROTEIN 1"/>
    <property type="match status" value="1"/>
</dbReference>
<dbReference type="PROSITE" id="PS50853">
    <property type="entry name" value="FN3"/>
    <property type="match status" value="2"/>
</dbReference>
<dbReference type="Pfam" id="PF23733">
    <property type="entry name" value="GRXCR1-2_C"/>
    <property type="match status" value="1"/>
</dbReference>
<feature type="region of interest" description="Disordered" evidence="1">
    <location>
        <begin position="206"/>
        <end position="370"/>
    </location>
</feature>
<evidence type="ECO:0000313" key="4">
    <source>
        <dbReference type="Proteomes" id="UP000007799"/>
    </source>
</evidence>
<dbReference type="AlphaFoldDB" id="F2UID1"/>
<dbReference type="Pfam" id="PF00462">
    <property type="entry name" value="Glutaredoxin"/>
    <property type="match status" value="1"/>
</dbReference>
<dbReference type="OrthoDB" id="423313at2759"/>
<dbReference type="SUPFAM" id="SSF52833">
    <property type="entry name" value="Thioredoxin-like"/>
    <property type="match status" value="1"/>
</dbReference>
<dbReference type="eggNOG" id="KOG4228">
    <property type="taxonomic scope" value="Eukaryota"/>
</dbReference>
<dbReference type="Gene3D" id="3.40.30.10">
    <property type="entry name" value="Glutaredoxin"/>
    <property type="match status" value="1"/>
</dbReference>
<reference evidence="3" key="1">
    <citation type="submission" date="2009-08" db="EMBL/GenBank/DDBJ databases">
        <title>Annotation of Salpingoeca rosetta.</title>
        <authorList>
            <consortium name="The Broad Institute Genome Sequencing Platform"/>
            <person name="Russ C."/>
            <person name="Cuomo C."/>
            <person name="Burger G."/>
            <person name="Gray M.W."/>
            <person name="Holland P.W.H."/>
            <person name="King N."/>
            <person name="Lang F.B.F."/>
            <person name="Roger A.J."/>
            <person name="Ruiz-Trillo I."/>
            <person name="Young S.K."/>
            <person name="Zeng Q."/>
            <person name="Gargeya S."/>
            <person name="Alvarado L."/>
            <person name="Berlin A."/>
            <person name="Chapman S.B."/>
            <person name="Chen Z."/>
            <person name="Freedman E."/>
            <person name="Gellesch M."/>
            <person name="Goldberg J."/>
            <person name="Griggs A."/>
            <person name="Gujja S."/>
            <person name="Heilman E."/>
            <person name="Heiman D."/>
            <person name="Howarth C."/>
            <person name="Mehta T."/>
            <person name="Neiman D."/>
            <person name="Pearson M."/>
            <person name="Roberts A."/>
            <person name="Saif S."/>
            <person name="Shea T."/>
            <person name="Shenoy N."/>
            <person name="Sisk P."/>
            <person name="Stolte C."/>
            <person name="Sykes S."/>
            <person name="White J."/>
            <person name="Yandava C."/>
            <person name="Haas B."/>
            <person name="Nusbaum C."/>
            <person name="Birren B."/>
        </authorList>
    </citation>
    <scope>NUCLEOTIDE SEQUENCE [LARGE SCALE GENOMIC DNA]</scope>
    <source>
        <strain evidence="3">ATCC 50818</strain>
    </source>
</reference>
<dbReference type="InterPro" id="IPR036249">
    <property type="entry name" value="Thioredoxin-like_sf"/>
</dbReference>
<dbReference type="InterPro" id="IPR013783">
    <property type="entry name" value="Ig-like_fold"/>
</dbReference>
<protein>
    <recommendedName>
        <fullName evidence="2">Fibronectin type-III domain-containing protein</fullName>
    </recommendedName>
</protein>
<dbReference type="InterPro" id="IPR003961">
    <property type="entry name" value="FN3_dom"/>
</dbReference>
<organism evidence="4">
    <name type="scientific">Salpingoeca rosetta (strain ATCC 50818 / BSB-021)</name>
    <dbReference type="NCBI Taxonomy" id="946362"/>
    <lineage>
        <taxon>Eukaryota</taxon>
        <taxon>Choanoflagellata</taxon>
        <taxon>Craspedida</taxon>
        <taxon>Salpingoecidae</taxon>
        <taxon>Salpingoeca</taxon>
    </lineage>
</organism>
<dbReference type="SUPFAM" id="SSF49265">
    <property type="entry name" value="Fibronectin type III"/>
    <property type="match status" value="1"/>
</dbReference>
<dbReference type="Proteomes" id="UP000007799">
    <property type="component" value="Unassembled WGS sequence"/>
</dbReference>
<keyword evidence="4" id="KW-1185">Reference proteome</keyword>
<dbReference type="PROSITE" id="PS51354">
    <property type="entry name" value="GLUTAREDOXIN_2"/>
    <property type="match status" value="1"/>
</dbReference>
<name>F2UID1_SALR5</name>
<evidence type="ECO:0000259" key="2">
    <source>
        <dbReference type="PROSITE" id="PS50853"/>
    </source>
</evidence>
<feature type="domain" description="Fibronectin type-III" evidence="2">
    <location>
        <begin position="8"/>
        <end position="102"/>
    </location>
</feature>
<dbReference type="Gene3D" id="2.60.40.10">
    <property type="entry name" value="Immunoglobulins"/>
    <property type="match status" value="2"/>
</dbReference>
<dbReference type="KEGG" id="sre:PTSG_08227"/>
<proteinExistence type="predicted"/>
<feature type="compositionally biased region" description="Low complexity" evidence="1">
    <location>
        <begin position="211"/>
        <end position="227"/>
    </location>
</feature>
<evidence type="ECO:0000313" key="3">
    <source>
        <dbReference type="EMBL" id="EGD76880.1"/>
    </source>
</evidence>
<dbReference type="RefSeq" id="XP_004991252.1">
    <property type="nucleotide sequence ID" value="XM_004991195.1"/>
</dbReference>
<dbReference type="InterPro" id="IPR036116">
    <property type="entry name" value="FN3_sf"/>
</dbReference>
<dbReference type="PANTHER" id="PTHR46990">
    <property type="entry name" value="GLUTAREDOXIN DOMAIN-CONTAINING CYSTEINE-RICH PROTEIN 1"/>
    <property type="match status" value="1"/>
</dbReference>
<dbReference type="InterPro" id="IPR042797">
    <property type="entry name" value="GRXCR1"/>
</dbReference>
<dbReference type="SMART" id="SM00060">
    <property type="entry name" value="FN3"/>
    <property type="match status" value="2"/>
</dbReference>
<accession>F2UID1</accession>
<dbReference type="InterPro" id="IPR002109">
    <property type="entry name" value="Glutaredoxin"/>
</dbReference>
<dbReference type="CDD" id="cd00063">
    <property type="entry name" value="FN3"/>
    <property type="match status" value="2"/>
</dbReference>
<feature type="domain" description="Fibronectin type-III" evidence="2">
    <location>
        <begin position="107"/>
        <end position="199"/>
    </location>
</feature>
<evidence type="ECO:0000256" key="1">
    <source>
        <dbReference type="SAM" id="MobiDB-lite"/>
    </source>
</evidence>
<gene>
    <name evidence="3" type="ORF">PTSG_08227</name>
</gene>
<dbReference type="EMBL" id="GL832975">
    <property type="protein sequence ID" value="EGD76880.1"/>
    <property type="molecule type" value="Genomic_DNA"/>
</dbReference>
<dbReference type="Pfam" id="PF00041">
    <property type="entry name" value="fn3"/>
    <property type="match status" value="2"/>
</dbReference>
<sequence>MATTALHVVENLRGQPVVGCTDVLVTWDRPSASTSSHIYRLYRRPKADDAHWTKVAEGKDVTEARAGQLKPYTLYEFCVQTIGLVTGDGPKSAPITVRTPPAAPGDSPQNFRVTARTTDTITVAWEPPKQPHGPLTSFHLFYDDPSRADYVEVSLPATATTYTARHLFSGRPYRFQIFASTGAGEGPHTPILVTETAQSLTERVATAHRATSSQSSSSTSTVPGSISGREQVTSRVQFVEEAKPTPITRGSLTAMIPAGPRTSTRAQDVAGQLGRTTLSEEAETVATGNDTALPGETTANRSEDTRAGTPPQDDASKQDAGTGSRRKPGFTLMAPRSTSDQPSVLQRWQHGQDKDSGQGGQASARQKPTRVEVLTGNQVSRGAFVRQDTGTPMEADEVLRSIRSTTGTIRGKRHGVRAKLEVLTHRGVALQDDELSRIYEEERDGSIVVYISGVQAVRETFQRCEDIKKLLYNLRLKVVYKDISLDAGYASELKKRCGAGATVPQVFVNGIHFGDYKRVMEMNEAGELQPTLQGFEQEKPVEECSACGGRGFINCTWCQGSKKSIAHPFDHSGSQNKALRCTVCNEIGLIRCPRC</sequence>
<dbReference type="eggNOG" id="KOG2824">
    <property type="taxonomic scope" value="Eukaryota"/>
</dbReference>
<feature type="compositionally biased region" description="Polar residues" evidence="1">
    <location>
        <begin position="336"/>
        <end position="346"/>
    </location>
</feature>
<dbReference type="GeneID" id="16071813"/>
<dbReference type="STRING" id="946362.F2UID1"/>
<dbReference type="InParanoid" id="F2UID1"/>